<sequence>MMNRLKLRLKKNLSKTYRQSIRFESDYRYRVIDLGNHFRIEKRISGYWIFAHWMRLPVIFNTYDRAKNKIIILGIHHTFKLN</sequence>
<accession>A0A873WID4</accession>
<reference evidence="1 2" key="1">
    <citation type="submission" date="2020-07" db="EMBL/GenBank/DDBJ databases">
        <title>Complete genome sequence of Klebsiella pneumoniae phage Miami.</title>
        <authorList>
            <person name="Mora D.A."/>
            <person name="Lessor L."/>
            <person name="Gill J."/>
            <person name="Liu M."/>
        </authorList>
    </citation>
    <scope>NUCLEOTIDE SEQUENCE [LARGE SCALE GENOMIC DNA]</scope>
</reference>
<dbReference type="Proteomes" id="UP000662782">
    <property type="component" value="Segment"/>
</dbReference>
<proteinExistence type="predicted"/>
<name>A0A873WID4_9CAUD</name>
<dbReference type="EMBL" id="MT701590">
    <property type="protein sequence ID" value="QPB09236.1"/>
    <property type="molecule type" value="Genomic_DNA"/>
</dbReference>
<keyword evidence="2" id="KW-1185">Reference proteome</keyword>
<evidence type="ECO:0000313" key="2">
    <source>
        <dbReference type="Proteomes" id="UP000662782"/>
    </source>
</evidence>
<protein>
    <submittedName>
        <fullName evidence="1">Uncharacterized protein</fullName>
    </submittedName>
</protein>
<evidence type="ECO:0000313" key="1">
    <source>
        <dbReference type="EMBL" id="QPB09236.1"/>
    </source>
</evidence>
<organism evidence="1 2">
    <name type="scientific">Klebsiella phage Miami</name>
    <dbReference type="NCBI Taxonomy" id="2767581"/>
    <lineage>
        <taxon>Viruses</taxon>
        <taxon>Duplodnaviria</taxon>
        <taxon>Heunggongvirae</taxon>
        <taxon>Uroviricota</taxon>
        <taxon>Caudoviricetes</taxon>
        <taxon>Chimalliviridae</taxon>
        <taxon>Miamivirus</taxon>
        <taxon>Miamivirus miami</taxon>
    </lineage>
</organism>
<gene>
    <name evidence="1" type="ORF">CPT_Miami_141</name>
</gene>